<dbReference type="OrthoDB" id="4334524at2"/>
<organism evidence="1 2">
    <name type="scientific">Streptomyces auratus AGR0001</name>
    <dbReference type="NCBI Taxonomy" id="1160718"/>
    <lineage>
        <taxon>Bacteria</taxon>
        <taxon>Bacillati</taxon>
        <taxon>Actinomycetota</taxon>
        <taxon>Actinomycetes</taxon>
        <taxon>Kitasatosporales</taxon>
        <taxon>Streptomycetaceae</taxon>
        <taxon>Streptomyces</taxon>
    </lineage>
</organism>
<dbReference type="Proteomes" id="UP000009036">
    <property type="component" value="Chromosome"/>
</dbReference>
<dbReference type="AlphaFoldDB" id="A0A8B1NQU3"/>
<evidence type="ECO:0000313" key="1">
    <source>
        <dbReference type="EMBL" id="QTZ90041.1"/>
    </source>
</evidence>
<accession>A0A8B1NQU3</accession>
<gene>
    <name evidence="1" type="ORF">SU9_000030</name>
</gene>
<keyword evidence="2" id="KW-1185">Reference proteome</keyword>
<dbReference type="RefSeq" id="WP_144044294.1">
    <property type="nucleotide sequence ID" value="NZ_CP072931.1"/>
</dbReference>
<name>A0A8B1NQU3_9ACTN</name>
<protein>
    <submittedName>
        <fullName evidence="1">Uncharacterized protein</fullName>
    </submittedName>
</protein>
<reference evidence="1" key="1">
    <citation type="journal article" date="2012" name="J. Bacteriol.">
        <title>Genome Sequence of Streptomyces auratus Strain AGR0001, a Phoslactomycin-Producing Actinomycete.</title>
        <authorList>
            <person name="Han X."/>
            <person name="Li M."/>
            <person name="Ding Z."/>
            <person name="Zhao J."/>
            <person name="Ji K."/>
            <person name="Wen M."/>
            <person name="Lu T."/>
        </authorList>
    </citation>
    <scope>NUCLEOTIDE SEQUENCE</scope>
    <source>
        <strain evidence="1">AGR0001</strain>
    </source>
</reference>
<dbReference type="KEGG" id="sauh:SU9_000030"/>
<evidence type="ECO:0000313" key="2">
    <source>
        <dbReference type="Proteomes" id="UP000009036"/>
    </source>
</evidence>
<dbReference type="EMBL" id="CP072931">
    <property type="protein sequence ID" value="QTZ90041.1"/>
    <property type="molecule type" value="Genomic_DNA"/>
</dbReference>
<sequence length="112" mass="12961">MALEVSPELREILREPFGGGEGNPGFSFREIEFIIADRKLLLVGVAKISYQGSDETWRIPLSFEEEDYRAALASSPRPALEWFAMVVRENVIEWWHTRRLEPNMPFPARRLA</sequence>
<proteinExistence type="predicted"/>
<reference evidence="1" key="2">
    <citation type="submission" date="2021-04" db="EMBL/GenBank/DDBJ databases">
        <authorList>
            <person name="Wen M.-L."/>
            <person name="Han X.-L."/>
            <person name="Xiong J."/>
        </authorList>
    </citation>
    <scope>NUCLEOTIDE SEQUENCE</scope>
    <source>
        <strain evidence="1">AGR0001</strain>
    </source>
</reference>